<accession>A0A160T7T0</accession>
<dbReference type="OrthoDB" id="9804366at2"/>
<proteinExistence type="predicted"/>
<dbReference type="InterPro" id="IPR015421">
    <property type="entry name" value="PyrdxlP-dep_Trfase_major"/>
</dbReference>
<dbReference type="Gene3D" id="3.90.1150.10">
    <property type="entry name" value="Aspartate Aminotransferase, domain 1"/>
    <property type="match status" value="1"/>
</dbReference>
<name>A0A160T7T0_9CHLR</name>
<dbReference type="InterPro" id="IPR011340">
    <property type="entry name" value="Cys_dSase-rel"/>
</dbReference>
<feature type="domain" description="Aminotransferase class V" evidence="1">
    <location>
        <begin position="25"/>
        <end position="402"/>
    </location>
</feature>
<dbReference type="EMBL" id="LN890655">
    <property type="protein sequence ID" value="CUS05165.2"/>
    <property type="molecule type" value="Genomic_DNA"/>
</dbReference>
<evidence type="ECO:0000313" key="2">
    <source>
        <dbReference type="EMBL" id="CUS05165.2"/>
    </source>
</evidence>
<evidence type="ECO:0000259" key="1">
    <source>
        <dbReference type="Pfam" id="PF00266"/>
    </source>
</evidence>
<evidence type="ECO:0000313" key="3">
    <source>
        <dbReference type="Proteomes" id="UP000215027"/>
    </source>
</evidence>
<dbReference type="RefSeq" id="WP_095044413.1">
    <property type="nucleotide sequence ID" value="NZ_LN890655.1"/>
</dbReference>
<dbReference type="Proteomes" id="UP000215027">
    <property type="component" value="Chromosome I"/>
</dbReference>
<gene>
    <name evidence="2" type="ORF">CFX0092_A3287</name>
</gene>
<dbReference type="KEGG" id="pbf:CFX0092_A3287"/>
<dbReference type="InterPro" id="IPR015424">
    <property type="entry name" value="PyrdxlP-dep_Trfase"/>
</dbReference>
<reference evidence="2" key="1">
    <citation type="submission" date="2016-01" db="EMBL/GenBank/DDBJ databases">
        <authorList>
            <person name="Mcilroy J.S."/>
            <person name="Karst M S."/>
            <person name="Albertsen M."/>
        </authorList>
    </citation>
    <scope>NUCLEOTIDE SEQUENCE</scope>
    <source>
        <strain evidence="2">Cfx-K</strain>
    </source>
</reference>
<dbReference type="Gene3D" id="3.40.640.10">
    <property type="entry name" value="Type I PLP-dependent aspartate aminotransferase-like (Major domain)"/>
    <property type="match status" value="1"/>
</dbReference>
<dbReference type="PANTHER" id="PTHR43586">
    <property type="entry name" value="CYSTEINE DESULFURASE"/>
    <property type="match status" value="1"/>
</dbReference>
<dbReference type="SUPFAM" id="SSF53383">
    <property type="entry name" value="PLP-dependent transferases"/>
    <property type="match status" value="1"/>
</dbReference>
<keyword evidence="3" id="KW-1185">Reference proteome</keyword>
<dbReference type="InterPro" id="IPR015422">
    <property type="entry name" value="PyrdxlP-dep_Trfase_small"/>
</dbReference>
<organism evidence="2 3">
    <name type="scientific">Candidatus Promineifilum breve</name>
    <dbReference type="NCBI Taxonomy" id="1806508"/>
    <lineage>
        <taxon>Bacteria</taxon>
        <taxon>Bacillati</taxon>
        <taxon>Chloroflexota</taxon>
        <taxon>Ardenticatenia</taxon>
        <taxon>Candidatus Promineifilales</taxon>
        <taxon>Candidatus Promineifilaceae</taxon>
        <taxon>Candidatus Promineifilum</taxon>
    </lineage>
</organism>
<dbReference type="PANTHER" id="PTHR43586:SF21">
    <property type="entry name" value="PYRIDOXAL PHOSPHATE (PLP)-DEPENDENT ASPARTATE AMINOTRANSFERASE SUPERFAMILY"/>
    <property type="match status" value="1"/>
</dbReference>
<dbReference type="Pfam" id="PF00266">
    <property type="entry name" value="Aminotran_5"/>
    <property type="match status" value="1"/>
</dbReference>
<dbReference type="InterPro" id="IPR000192">
    <property type="entry name" value="Aminotrans_V_dom"/>
</dbReference>
<dbReference type="NCBIfam" id="TIGR01976">
    <property type="entry name" value="am_tr_V_VC1184"/>
    <property type="match status" value="1"/>
</dbReference>
<protein>
    <submittedName>
        <fullName evidence="2">Cysteine desulfurase family protein</fullName>
    </submittedName>
</protein>
<sequence>MIFDPERLRAQFPALQRIIDGRPAVYLDGPGGTQAPEQVIAAMSDYLRHGSSNLGGPFATSREADAAADAARDALRDLLNARRSEEIVFGQNMTSLTFAMSRAIAREWRAGDEIIVTRIDHDANIAPWLRAAEDRGVTVRWLDFRPEDCTLALDTLPGLLNERTRLVAVNYASNAVGTISDVGRVAALAHAVGALVYVDAVHYAPHDVIDVQALDCDFLACSVYKFFGPHTGVLYGKYEHLDRLTAYKVRPASDEPPGKWETGTQSFESLSGVTAAVEYLASIGGNTGSRRERLARAMRAIKEYEATLSRRFLEEAARTPGLRVYGITDVEEVERRTPTFAISLAGHTPEAVATYLGERGIFVWHGHYYAVAVMERLGVLDSGGLVRVGFAHYNTVEELARLFATLRELGPVQR</sequence>
<dbReference type="AlphaFoldDB" id="A0A160T7T0"/>